<evidence type="ECO:0000313" key="2">
    <source>
        <dbReference type="EMBL" id="MDT7015074.1"/>
    </source>
</evidence>
<sequence>MLQRIQAINRSVWRGATRWVSPALLATVCAGVIAGWLLFVPPFHGLADNGDFYRAIFVNGLYKLKGYHMLGYINPQLGIMKYFNQTNAAIFSSQPLFVQAAVWLNKLVYSSTVFDLRFLGLIYFVPYLGAIYLVTQALTYPFRRIRSYLIAALVVLIFADSSFTLYFNSFFAEPGMLVLALYAFGAIMLLARRPTYHPRLLTAVYFVSVMLLIANKQQNAPLALSYAVASLGLFMICRHRGERLWIVAGIAGILVTGVLTYTLITKQFNDINQYQAVTHGVLLHGGDPSKKLKKQGVSQQFALMRNQDYYPKTFAAISPSSDYVYRHLNQKTGFGWIIRYYAQHPKQFRTLLDVAAGDMMITQVKAVGDYQQGTGHAAGEQVTYFTAFSSAAGAFFPRKFAFDLLLAVALAIVFAVGAYNDWQRRRPAGVLRFFLVLGLLTIFIFVPIISIIGDGDADLAKHLFMVPVSLDLILLLFVADLLNHRLWHTPKPGEEATD</sequence>
<reference evidence="2" key="1">
    <citation type="submission" date="2023-08" db="EMBL/GenBank/DDBJ databases">
        <authorList>
            <person name="Page C.A."/>
            <person name="Perez-Diaz I.M."/>
        </authorList>
    </citation>
    <scope>NUCLEOTIDE SEQUENCE</scope>
    <source>
        <strain evidence="2">3.8.38</strain>
    </source>
</reference>
<feature type="transmembrane region" description="Helical" evidence="1">
    <location>
        <begin position="220"/>
        <end position="237"/>
    </location>
</feature>
<gene>
    <name evidence="2" type="ORF">RI532_11840</name>
</gene>
<keyword evidence="1" id="KW-0812">Transmembrane</keyword>
<dbReference type="AlphaFoldDB" id="A0AAW8W6U1"/>
<accession>A0AAW8W6U1</accession>
<name>A0AAW8W6U1_9LACO</name>
<protein>
    <recommendedName>
        <fullName evidence="4">Transmembrane protein</fullName>
    </recommendedName>
</protein>
<keyword evidence="1" id="KW-1133">Transmembrane helix</keyword>
<feature type="transmembrane region" description="Helical" evidence="1">
    <location>
        <begin position="198"/>
        <end position="214"/>
    </location>
</feature>
<dbReference type="EMBL" id="JAVLAM010000001">
    <property type="protein sequence ID" value="MDT7015074.1"/>
    <property type="molecule type" value="Genomic_DNA"/>
</dbReference>
<feature type="transmembrane region" description="Helical" evidence="1">
    <location>
        <begin position="400"/>
        <end position="419"/>
    </location>
</feature>
<feature type="transmembrane region" description="Helical" evidence="1">
    <location>
        <begin position="431"/>
        <end position="452"/>
    </location>
</feature>
<keyword evidence="1" id="KW-0472">Membrane</keyword>
<evidence type="ECO:0000256" key="1">
    <source>
        <dbReference type="SAM" id="Phobius"/>
    </source>
</evidence>
<dbReference type="RefSeq" id="WP_313845509.1">
    <property type="nucleotide sequence ID" value="NZ_JAVLAM010000001.1"/>
</dbReference>
<feature type="transmembrane region" description="Helical" evidence="1">
    <location>
        <begin position="20"/>
        <end position="39"/>
    </location>
</feature>
<evidence type="ECO:0000313" key="3">
    <source>
        <dbReference type="Proteomes" id="UP001254075"/>
    </source>
</evidence>
<evidence type="ECO:0008006" key="4">
    <source>
        <dbReference type="Google" id="ProtNLM"/>
    </source>
</evidence>
<feature type="transmembrane region" description="Helical" evidence="1">
    <location>
        <begin position="464"/>
        <end position="482"/>
    </location>
</feature>
<comment type="caution">
    <text evidence="2">The sequence shown here is derived from an EMBL/GenBank/DDBJ whole genome shotgun (WGS) entry which is preliminary data.</text>
</comment>
<organism evidence="2 3">
    <name type="scientific">Levilactobacillus namurensis</name>
    <dbReference type="NCBI Taxonomy" id="380393"/>
    <lineage>
        <taxon>Bacteria</taxon>
        <taxon>Bacillati</taxon>
        <taxon>Bacillota</taxon>
        <taxon>Bacilli</taxon>
        <taxon>Lactobacillales</taxon>
        <taxon>Lactobacillaceae</taxon>
        <taxon>Levilactobacillus</taxon>
    </lineage>
</organism>
<feature type="transmembrane region" description="Helical" evidence="1">
    <location>
        <begin position="116"/>
        <end position="135"/>
    </location>
</feature>
<feature type="transmembrane region" description="Helical" evidence="1">
    <location>
        <begin position="174"/>
        <end position="191"/>
    </location>
</feature>
<proteinExistence type="predicted"/>
<feature type="transmembrane region" description="Helical" evidence="1">
    <location>
        <begin position="244"/>
        <end position="264"/>
    </location>
</feature>
<dbReference type="Proteomes" id="UP001254075">
    <property type="component" value="Unassembled WGS sequence"/>
</dbReference>
<feature type="transmembrane region" description="Helical" evidence="1">
    <location>
        <begin position="147"/>
        <end position="168"/>
    </location>
</feature>